<comment type="similarity">
    <text evidence="7">Belongs to the TonB-dependent receptor family.</text>
</comment>
<dbReference type="InterPro" id="IPR012910">
    <property type="entry name" value="Plug_dom"/>
</dbReference>
<evidence type="ECO:0000256" key="5">
    <source>
        <dbReference type="ARBA" id="ARBA00023136"/>
    </source>
</evidence>
<protein>
    <submittedName>
        <fullName evidence="9">SusC/RagA family TonB-linked outer membrane protein</fullName>
    </submittedName>
</protein>
<dbReference type="Proteomes" id="UP000619457">
    <property type="component" value="Unassembled WGS sequence"/>
</dbReference>
<dbReference type="Gene3D" id="2.170.130.10">
    <property type="entry name" value="TonB-dependent receptor, plug domain"/>
    <property type="match status" value="1"/>
</dbReference>
<dbReference type="InterPro" id="IPR008969">
    <property type="entry name" value="CarboxyPept-like_regulatory"/>
</dbReference>
<accession>A0A918PKC9</accession>
<dbReference type="EMBL" id="BMWX01000001">
    <property type="protein sequence ID" value="GGZ13412.1"/>
    <property type="molecule type" value="Genomic_DNA"/>
</dbReference>
<dbReference type="FunFam" id="2.60.40.1120:FF:000003">
    <property type="entry name" value="Outer membrane protein Omp121"/>
    <property type="match status" value="1"/>
</dbReference>
<sequence length="1142" mass="127854">MKLKLQKTIYMLSKYFLYGFLMQLLVFNFVLATTVNGQYKLIDEVEVRVNKKSTNLNELFRIIEDQSPFTFLYDHNAVDGENRVELKSKTGTVENFLREVSLQTNLKFRQVNNGIDVKPGREQASEALLFLPISGTVVDENGEAIPGATILEKGTSNGTATDIDGTFKLEVGEGAVLIVSFVGYEPQQVEVGNRSEIHVILEFDTQSLEEVVVIGYGTARRKDISGAVGTIDLEDSPVSLSPNTNALQSLQGSMPGINVGTQASPGTNPSILIRGQNSINGSNTPLIVVDGIIYLGDLTDLNPDDIASIDVMKDASSAAVYGSRAANGVIAISTKKGKTQKPVIKYNGWIGANQWPSPPEMMNLDQWTQKFVAQRPSFNSPDDIVFDDITRRRLFAQGVETDFMDLVSRNGFIQNHQIGVSGRSESINYYFSGGYNHNNGAIVGDQYERISVRSKLDANITDWLEVGLDGTFNRNDYSGIGANLNLAYLMSPFGYPYRWDEMPENPGGSTSTKLERYPTGSSIPSPLWGTDDTIQDEDVRNFYRLATYAFVQIPTIEGLSYRFNLSLNSDNDIQNRFYHEDYYVGEQLEQPFIDRYSAAQLSLRLSQANGYNNITNRYSYVMDNIINYKKNIDKHYVDLTLVATRDRTRTKVTKLNGSDYSENGNTLLGYNGIHKASVQRTDLDITERSNIGYLGRLNYAFDNKYHVTATFRRDGSSVFGRGNKWGNFPSLGFAWTVTEENFAKSLEVMDYLKLKASYGKNGNQGVSPYGTLASVRSGSDGGIRYEFGDDPSRILYGVQQSNLGSPDLGWETTTSFNGGFQSSWMENRVFLDLDFYFSKTTNQIFQRQIPIMTGFSSIISSLGQVDNKGIEVNLRTINIKNENFRWSSNLLYWKNRNEIASLYGDDLDGDGVEDDDISNNLFVGKSLGAIYGYKYIGVVQAADTDYIDNTGAVPGDPKFQDLSGPEGVPDGIITADYDRQILGYRKENFRLSLANTLEYRNFSFYVMFTGVFGGGKDNFYQKENPLHNSFGDRFDTNEVNHGWWTAENQSTYYLRPDYVGNRYLGLQSQTFVRIQDVSLSYSVPRDILDKYKINSLEFYSSVKNLHVFTDWFGGGDPEGGRQVNAGAYPIPRTYSLGMKVSF</sequence>
<comment type="subcellular location">
    <subcellularLocation>
        <location evidence="1 7">Cell outer membrane</location>
        <topology evidence="1 7">Multi-pass membrane protein</topology>
    </subcellularLocation>
</comment>
<reference evidence="9" key="2">
    <citation type="submission" date="2020-09" db="EMBL/GenBank/DDBJ databases">
        <authorList>
            <person name="Sun Q."/>
            <person name="Kim S."/>
        </authorList>
    </citation>
    <scope>NUCLEOTIDE SEQUENCE</scope>
    <source>
        <strain evidence="9">KCTC 12368</strain>
    </source>
</reference>
<dbReference type="Pfam" id="PF13715">
    <property type="entry name" value="CarbopepD_reg_2"/>
    <property type="match status" value="1"/>
</dbReference>
<keyword evidence="10" id="KW-1185">Reference proteome</keyword>
<dbReference type="SUPFAM" id="SSF49464">
    <property type="entry name" value="Carboxypeptidase regulatory domain-like"/>
    <property type="match status" value="1"/>
</dbReference>
<evidence type="ECO:0000256" key="7">
    <source>
        <dbReference type="PROSITE-ProRule" id="PRU01360"/>
    </source>
</evidence>
<keyword evidence="2 7" id="KW-0813">Transport</keyword>
<dbReference type="NCBIfam" id="TIGR04057">
    <property type="entry name" value="SusC_RagA_signa"/>
    <property type="match status" value="1"/>
</dbReference>
<name>A0A918PKC9_9BACT</name>
<dbReference type="InterPro" id="IPR039426">
    <property type="entry name" value="TonB-dep_rcpt-like"/>
</dbReference>
<comment type="caution">
    <text evidence="9">The sequence shown here is derived from an EMBL/GenBank/DDBJ whole genome shotgun (WGS) entry which is preliminary data.</text>
</comment>
<dbReference type="InterPro" id="IPR023996">
    <property type="entry name" value="TonB-dep_OMP_SusC/RagA"/>
</dbReference>
<evidence type="ECO:0000256" key="3">
    <source>
        <dbReference type="ARBA" id="ARBA00022452"/>
    </source>
</evidence>
<evidence type="ECO:0000256" key="2">
    <source>
        <dbReference type="ARBA" id="ARBA00022448"/>
    </source>
</evidence>
<keyword evidence="4 7" id="KW-0812">Transmembrane</keyword>
<dbReference type="InterPro" id="IPR036942">
    <property type="entry name" value="Beta-barrel_TonB_sf"/>
</dbReference>
<dbReference type="Pfam" id="PF07715">
    <property type="entry name" value="Plug"/>
    <property type="match status" value="1"/>
</dbReference>
<feature type="domain" description="TonB-dependent receptor plug" evidence="8">
    <location>
        <begin position="222"/>
        <end position="329"/>
    </location>
</feature>
<dbReference type="InterPro" id="IPR037066">
    <property type="entry name" value="Plug_dom_sf"/>
</dbReference>
<keyword evidence="6 7" id="KW-0998">Cell outer membrane</keyword>
<evidence type="ECO:0000256" key="1">
    <source>
        <dbReference type="ARBA" id="ARBA00004571"/>
    </source>
</evidence>
<dbReference type="GO" id="GO:0009279">
    <property type="term" value="C:cell outer membrane"/>
    <property type="evidence" value="ECO:0007669"/>
    <property type="project" value="UniProtKB-SubCell"/>
</dbReference>
<dbReference type="Gene3D" id="2.60.40.1120">
    <property type="entry name" value="Carboxypeptidase-like, regulatory domain"/>
    <property type="match status" value="1"/>
</dbReference>
<evidence type="ECO:0000256" key="6">
    <source>
        <dbReference type="ARBA" id="ARBA00023237"/>
    </source>
</evidence>
<dbReference type="NCBIfam" id="TIGR04056">
    <property type="entry name" value="OMP_RagA_SusC"/>
    <property type="match status" value="1"/>
</dbReference>
<reference evidence="9" key="1">
    <citation type="journal article" date="2014" name="Int. J. Syst. Evol. Microbiol.">
        <title>Complete genome sequence of Corynebacterium casei LMG S-19264T (=DSM 44701T), isolated from a smear-ripened cheese.</title>
        <authorList>
            <consortium name="US DOE Joint Genome Institute (JGI-PGF)"/>
            <person name="Walter F."/>
            <person name="Albersmeier A."/>
            <person name="Kalinowski J."/>
            <person name="Ruckert C."/>
        </authorList>
    </citation>
    <scope>NUCLEOTIDE SEQUENCE</scope>
    <source>
        <strain evidence="9">KCTC 12368</strain>
    </source>
</reference>
<dbReference type="InterPro" id="IPR023997">
    <property type="entry name" value="TonB-dep_OMP_SusC/RagA_CS"/>
</dbReference>
<evidence type="ECO:0000259" key="8">
    <source>
        <dbReference type="Pfam" id="PF07715"/>
    </source>
</evidence>
<dbReference type="PROSITE" id="PS52016">
    <property type="entry name" value="TONB_DEPENDENT_REC_3"/>
    <property type="match status" value="1"/>
</dbReference>
<evidence type="ECO:0000313" key="10">
    <source>
        <dbReference type="Proteomes" id="UP000619457"/>
    </source>
</evidence>
<keyword evidence="3 7" id="KW-1134">Transmembrane beta strand</keyword>
<gene>
    <name evidence="9" type="ORF">GCM10007049_01520</name>
</gene>
<dbReference type="AlphaFoldDB" id="A0A918PKC9"/>
<evidence type="ECO:0000313" key="9">
    <source>
        <dbReference type="EMBL" id="GGZ13412.1"/>
    </source>
</evidence>
<dbReference type="SUPFAM" id="SSF56935">
    <property type="entry name" value="Porins"/>
    <property type="match status" value="1"/>
</dbReference>
<dbReference type="RefSeq" id="WP_018475036.1">
    <property type="nucleotide sequence ID" value="NZ_BMWX01000001.1"/>
</dbReference>
<proteinExistence type="inferred from homology"/>
<dbReference type="Gene3D" id="2.40.170.20">
    <property type="entry name" value="TonB-dependent receptor, beta-barrel domain"/>
    <property type="match status" value="1"/>
</dbReference>
<organism evidence="9 10">
    <name type="scientific">Echinicola pacifica</name>
    <dbReference type="NCBI Taxonomy" id="346377"/>
    <lineage>
        <taxon>Bacteria</taxon>
        <taxon>Pseudomonadati</taxon>
        <taxon>Bacteroidota</taxon>
        <taxon>Cytophagia</taxon>
        <taxon>Cytophagales</taxon>
        <taxon>Cyclobacteriaceae</taxon>
        <taxon>Echinicola</taxon>
    </lineage>
</organism>
<evidence type="ECO:0000256" key="4">
    <source>
        <dbReference type="ARBA" id="ARBA00022692"/>
    </source>
</evidence>
<keyword evidence="5 7" id="KW-0472">Membrane</keyword>